<feature type="compositionally biased region" description="Basic residues" evidence="1">
    <location>
        <begin position="10"/>
        <end position="22"/>
    </location>
</feature>
<feature type="region of interest" description="Disordered" evidence="1">
    <location>
        <begin position="1"/>
        <end position="34"/>
    </location>
</feature>
<organism evidence="2 3">
    <name type="scientific">Streptomyces bottropensis ATCC 25435</name>
    <dbReference type="NCBI Taxonomy" id="1054862"/>
    <lineage>
        <taxon>Bacteria</taxon>
        <taxon>Bacillati</taxon>
        <taxon>Actinomycetota</taxon>
        <taxon>Actinomycetes</taxon>
        <taxon>Kitasatosporales</taxon>
        <taxon>Streptomycetaceae</taxon>
        <taxon>Streptomyces</taxon>
    </lineage>
</organism>
<feature type="region of interest" description="Disordered" evidence="1">
    <location>
        <begin position="52"/>
        <end position="78"/>
    </location>
</feature>
<gene>
    <name evidence="2" type="ORF">SBD_5787</name>
</gene>
<evidence type="ECO:0000256" key="1">
    <source>
        <dbReference type="SAM" id="MobiDB-lite"/>
    </source>
</evidence>
<dbReference type="AlphaFoldDB" id="M3D8Z3"/>
<dbReference type="Proteomes" id="UP000030760">
    <property type="component" value="Unassembled WGS sequence"/>
</dbReference>
<evidence type="ECO:0000313" key="3">
    <source>
        <dbReference type="Proteomes" id="UP000030760"/>
    </source>
</evidence>
<protein>
    <submittedName>
        <fullName evidence="2">Uncharacterized protein</fullName>
    </submittedName>
</protein>
<dbReference type="EMBL" id="KB405094">
    <property type="protein sequence ID" value="EMF52712.1"/>
    <property type="molecule type" value="Genomic_DNA"/>
</dbReference>
<evidence type="ECO:0000313" key="2">
    <source>
        <dbReference type="EMBL" id="EMF52712.1"/>
    </source>
</evidence>
<proteinExistence type="predicted"/>
<accession>M3D8Z3</accession>
<name>M3D8Z3_9ACTN</name>
<reference evidence="3" key="1">
    <citation type="journal article" date="2013" name="Genome Announc.">
        <title>Draft Genome Sequence of Streptomyces bottropensis ATCC 25435, a Bottromycin-Producing Actinomycete.</title>
        <authorList>
            <person name="Zhang H."/>
            <person name="Zhou W."/>
            <person name="Zhuang Y."/>
            <person name="Liang X."/>
            <person name="Liu T."/>
        </authorList>
    </citation>
    <scope>NUCLEOTIDE SEQUENCE [LARGE SCALE GENOMIC DNA]</scope>
    <source>
        <strain evidence="3">ATCC 25435</strain>
    </source>
</reference>
<sequence>MRAYQSRGRIQPRRRPRRRTGRPIRESVGGGTGAVFSGGRVSFDRATFSDGRVSFGARCPSTRRRSPGPMAGQGPVAGRDRMRVTAAVAAALLALAPGVARQWLPDPRP</sequence>